<comment type="caution">
    <text evidence="1">The sequence shown here is derived from an EMBL/GenBank/DDBJ whole genome shotgun (WGS) entry which is preliminary data.</text>
</comment>
<evidence type="ECO:0000313" key="1">
    <source>
        <dbReference type="EMBL" id="RDB15128.1"/>
    </source>
</evidence>
<dbReference type="AlphaFoldDB" id="A0A369IZF5"/>
<dbReference type="EMBL" id="LUEZ02000209">
    <property type="protein sequence ID" value="RDB15128.1"/>
    <property type="molecule type" value="Genomic_DNA"/>
</dbReference>
<name>A0A369IZF5_HYPMA</name>
<gene>
    <name evidence="1" type="ORF">Hypma_005195</name>
</gene>
<protein>
    <submittedName>
        <fullName evidence="1">Uncharacterized protein</fullName>
    </submittedName>
</protein>
<dbReference type="InParanoid" id="A0A369IZF5"/>
<sequence>MSFAVGSDNAPDMPQSSAAYPNRDILLSSAFSGANFINISKTTIACVLPMIFQNNIHLSLTITCVQSSLRNI</sequence>
<reference evidence="1" key="1">
    <citation type="submission" date="2018-04" db="EMBL/GenBank/DDBJ databases">
        <title>Whole genome sequencing of Hypsizygus marmoreus.</title>
        <authorList>
            <person name="Choi I.-G."/>
            <person name="Min B."/>
            <person name="Kim J.-G."/>
            <person name="Kim S."/>
            <person name="Oh Y.-L."/>
            <person name="Kong W.-S."/>
            <person name="Park H."/>
            <person name="Jeong J."/>
            <person name="Song E.-S."/>
        </authorList>
    </citation>
    <scope>NUCLEOTIDE SEQUENCE [LARGE SCALE GENOMIC DNA]</scope>
    <source>
        <strain evidence="1">51987-8</strain>
    </source>
</reference>
<organism evidence="1 2">
    <name type="scientific">Hypsizygus marmoreus</name>
    <name type="common">White beech mushroom</name>
    <name type="synonym">Agaricus marmoreus</name>
    <dbReference type="NCBI Taxonomy" id="39966"/>
    <lineage>
        <taxon>Eukaryota</taxon>
        <taxon>Fungi</taxon>
        <taxon>Dikarya</taxon>
        <taxon>Basidiomycota</taxon>
        <taxon>Agaricomycotina</taxon>
        <taxon>Agaricomycetes</taxon>
        <taxon>Agaricomycetidae</taxon>
        <taxon>Agaricales</taxon>
        <taxon>Tricholomatineae</taxon>
        <taxon>Lyophyllaceae</taxon>
        <taxon>Hypsizygus</taxon>
    </lineage>
</organism>
<evidence type="ECO:0000313" key="2">
    <source>
        <dbReference type="Proteomes" id="UP000076154"/>
    </source>
</evidence>
<accession>A0A369IZF5</accession>
<dbReference type="Proteomes" id="UP000076154">
    <property type="component" value="Unassembled WGS sequence"/>
</dbReference>
<keyword evidence="2" id="KW-1185">Reference proteome</keyword>
<proteinExistence type="predicted"/>